<gene>
    <name evidence="1" type="ORF">GPM918_LOCUS33363</name>
    <name evidence="2" type="ORF">SRO942_LOCUS34047</name>
</gene>
<evidence type="ECO:0000313" key="2">
    <source>
        <dbReference type="EMBL" id="CAF4296899.1"/>
    </source>
</evidence>
<dbReference type="Proteomes" id="UP000681722">
    <property type="component" value="Unassembled WGS sequence"/>
</dbReference>
<dbReference type="AlphaFoldDB" id="A0A815L4N0"/>
<feature type="non-terminal residue" evidence="1">
    <location>
        <position position="1"/>
    </location>
</feature>
<keyword evidence="3" id="KW-1185">Reference proteome</keyword>
<dbReference type="EMBL" id="CAJOBC010083113">
    <property type="protein sequence ID" value="CAF4296899.1"/>
    <property type="molecule type" value="Genomic_DNA"/>
</dbReference>
<organism evidence="1 3">
    <name type="scientific">Didymodactylos carnosus</name>
    <dbReference type="NCBI Taxonomy" id="1234261"/>
    <lineage>
        <taxon>Eukaryota</taxon>
        <taxon>Metazoa</taxon>
        <taxon>Spiralia</taxon>
        <taxon>Gnathifera</taxon>
        <taxon>Rotifera</taxon>
        <taxon>Eurotatoria</taxon>
        <taxon>Bdelloidea</taxon>
        <taxon>Philodinida</taxon>
        <taxon>Philodinidae</taxon>
        <taxon>Didymodactylos</taxon>
    </lineage>
</organism>
<reference evidence="1" key="1">
    <citation type="submission" date="2021-02" db="EMBL/GenBank/DDBJ databases">
        <authorList>
            <person name="Nowell W R."/>
        </authorList>
    </citation>
    <scope>NUCLEOTIDE SEQUENCE</scope>
</reference>
<comment type="caution">
    <text evidence="1">The sequence shown here is derived from an EMBL/GenBank/DDBJ whole genome shotgun (WGS) entry which is preliminary data.</text>
</comment>
<dbReference type="Proteomes" id="UP000663829">
    <property type="component" value="Unassembled WGS sequence"/>
</dbReference>
<protein>
    <submittedName>
        <fullName evidence="1">Uncharacterized protein</fullName>
    </submittedName>
</protein>
<evidence type="ECO:0000313" key="1">
    <source>
        <dbReference type="EMBL" id="CAF1405011.1"/>
    </source>
</evidence>
<dbReference type="EMBL" id="CAJNOQ010017690">
    <property type="protein sequence ID" value="CAF1405011.1"/>
    <property type="molecule type" value="Genomic_DNA"/>
</dbReference>
<name>A0A815L4N0_9BILA</name>
<evidence type="ECO:0000313" key="3">
    <source>
        <dbReference type="Proteomes" id="UP000663829"/>
    </source>
</evidence>
<sequence length="127" mass="14594">RVKKYITGEDSVSTIISQGLFKPTSIYVICDDQIYILDSTNDEELIERSCIVKLWTTSSNEGRIIAKEVKGSICYNLYLDLDRNIYLSTENDVRKWFAPTLMTVLVCITTIRRNAPYKNGCITVQWV</sequence>
<proteinExistence type="predicted"/>
<accession>A0A815L4N0</accession>